<evidence type="ECO:0000313" key="2">
    <source>
        <dbReference type="EMBL" id="SFO06068.1"/>
    </source>
</evidence>
<dbReference type="RefSeq" id="WP_090070484.1">
    <property type="nucleotide sequence ID" value="NZ_FOVR01000003.1"/>
</dbReference>
<feature type="compositionally biased region" description="Polar residues" evidence="1">
    <location>
        <begin position="40"/>
        <end position="50"/>
    </location>
</feature>
<keyword evidence="3" id="KW-1185">Reference proteome</keyword>
<feature type="region of interest" description="Disordered" evidence="1">
    <location>
        <begin position="1"/>
        <end position="68"/>
    </location>
</feature>
<proteinExistence type="predicted"/>
<gene>
    <name evidence="2" type="ORF">SAMN04488056_10312</name>
</gene>
<feature type="compositionally biased region" description="Basic and acidic residues" evidence="1">
    <location>
        <begin position="22"/>
        <end position="39"/>
    </location>
</feature>
<evidence type="ECO:0000313" key="3">
    <source>
        <dbReference type="Proteomes" id="UP000199236"/>
    </source>
</evidence>
<reference evidence="2 3" key="1">
    <citation type="submission" date="2016-10" db="EMBL/GenBank/DDBJ databases">
        <authorList>
            <person name="de Groot N.N."/>
        </authorList>
    </citation>
    <scope>NUCLEOTIDE SEQUENCE [LARGE SCALE GENOMIC DNA]</scope>
    <source>
        <strain evidence="2 3">CGMCC 1.9157</strain>
    </source>
</reference>
<name>A0A1I5E3K6_9HYPH</name>
<sequence>MCFMSTPKVQPAPSTPSEDDEEVKKRKAEEERKTREQQGRRSTILTSMSGASDYGKNLKVTKLGQAGA</sequence>
<dbReference type="AlphaFoldDB" id="A0A1I5E3K6"/>
<protein>
    <submittedName>
        <fullName evidence="2">Uncharacterized protein</fullName>
    </submittedName>
</protein>
<dbReference type="STRING" id="655353.SAMN04488056_10312"/>
<dbReference type="EMBL" id="FOVR01000003">
    <property type="protein sequence ID" value="SFO06068.1"/>
    <property type="molecule type" value="Genomic_DNA"/>
</dbReference>
<dbReference type="Proteomes" id="UP000199236">
    <property type="component" value="Unassembled WGS sequence"/>
</dbReference>
<accession>A0A1I5E3K6</accession>
<organism evidence="2 3">
    <name type="scientific">Cohaesibacter marisflavi</name>
    <dbReference type="NCBI Taxonomy" id="655353"/>
    <lineage>
        <taxon>Bacteria</taxon>
        <taxon>Pseudomonadati</taxon>
        <taxon>Pseudomonadota</taxon>
        <taxon>Alphaproteobacteria</taxon>
        <taxon>Hyphomicrobiales</taxon>
        <taxon>Cohaesibacteraceae</taxon>
    </lineage>
</organism>
<evidence type="ECO:0000256" key="1">
    <source>
        <dbReference type="SAM" id="MobiDB-lite"/>
    </source>
</evidence>